<dbReference type="InterPro" id="IPR006059">
    <property type="entry name" value="SBP"/>
</dbReference>
<dbReference type="SUPFAM" id="SSF53850">
    <property type="entry name" value="Periplasmic binding protein-like II"/>
    <property type="match status" value="1"/>
</dbReference>
<dbReference type="Gene3D" id="3.40.190.10">
    <property type="entry name" value="Periplasmic binding protein-like II"/>
    <property type="match status" value="1"/>
</dbReference>
<organism evidence="1 2">
    <name type="scientific">Streptomyces indiaensis</name>
    <dbReference type="NCBI Taxonomy" id="284033"/>
    <lineage>
        <taxon>Bacteria</taxon>
        <taxon>Bacillati</taxon>
        <taxon>Actinomycetota</taxon>
        <taxon>Actinomycetes</taxon>
        <taxon>Kitasatosporales</taxon>
        <taxon>Streptomycetaceae</taxon>
        <taxon>Streptomyces</taxon>
    </lineage>
</organism>
<dbReference type="Pfam" id="PF01547">
    <property type="entry name" value="SBP_bac_1"/>
    <property type="match status" value="1"/>
</dbReference>
<keyword evidence="2" id="KW-1185">Reference proteome</keyword>
<gene>
    <name evidence="1" type="ORF">GCM10010104_32320</name>
</gene>
<comment type="caution">
    <text evidence="1">The sequence shown here is derived from an EMBL/GenBank/DDBJ whole genome shotgun (WGS) entry which is preliminary data.</text>
</comment>
<sequence length="130" mass="14750">MTIRYALWGAEGRAQRSNKTIALFEKKYPKIKVKTDFQPYLDFWKKFNTQASGGNPPDVFQNAIGFLRKYDAKNVLLDLSEQAQAGHLRMDGFRAQLEKFGEIDGELPAFRSVRTPWHPSSTSPSTRAPG</sequence>
<evidence type="ECO:0000313" key="1">
    <source>
        <dbReference type="EMBL" id="GAA2235138.1"/>
    </source>
</evidence>
<protein>
    <submittedName>
        <fullName evidence="1">Uncharacterized protein</fullName>
    </submittedName>
</protein>
<name>A0ABP5QGD5_9ACTN</name>
<dbReference type="Proteomes" id="UP001501474">
    <property type="component" value="Unassembled WGS sequence"/>
</dbReference>
<evidence type="ECO:0000313" key="2">
    <source>
        <dbReference type="Proteomes" id="UP001501474"/>
    </source>
</evidence>
<accession>A0ABP5QGD5</accession>
<dbReference type="EMBL" id="BAAART010000064">
    <property type="protein sequence ID" value="GAA2235138.1"/>
    <property type="molecule type" value="Genomic_DNA"/>
</dbReference>
<reference evidence="2" key="1">
    <citation type="journal article" date="2019" name="Int. J. Syst. Evol. Microbiol.">
        <title>The Global Catalogue of Microorganisms (GCM) 10K type strain sequencing project: providing services to taxonomists for standard genome sequencing and annotation.</title>
        <authorList>
            <consortium name="The Broad Institute Genomics Platform"/>
            <consortium name="The Broad Institute Genome Sequencing Center for Infectious Disease"/>
            <person name="Wu L."/>
            <person name="Ma J."/>
        </authorList>
    </citation>
    <scope>NUCLEOTIDE SEQUENCE [LARGE SCALE GENOMIC DNA]</scope>
    <source>
        <strain evidence="2">JCM 3053</strain>
    </source>
</reference>
<proteinExistence type="predicted"/>